<dbReference type="RefSeq" id="WP_268004387.1">
    <property type="nucleotide sequence ID" value="NZ_BSUT01000001.1"/>
</dbReference>
<dbReference type="EMBL" id="CP104067">
    <property type="protein sequence ID" value="WAH40488.1"/>
    <property type="molecule type" value="Genomic_DNA"/>
</dbReference>
<sequence length="288" mass="33143">MAHGLSKDQLQEFERNGYLILEGVFNTKEVRRMKEESDYILELILNSSIAHSRRSGRLDWNLTPDGTQNVRKIQPINDLSLYLTHISEDARLLEPMQQIMECKPILMEEKLNYKQPLTDKVDGIPISNGDDRFPIHNDWAYYSAQNYPQDIMSSAISIDECTIDNGPLHVWPGTHLTHLEHEPSDIGLQVKPGLVDPDGGVDVLAPPGSVMLFHALLVHNSRPNFTNRPRRMMIYSHYPSRVDLGHDVRNGPTRLRESPWEEEYHRMKENGTYVDQVHAPKYSDILQK</sequence>
<dbReference type="GO" id="GO:0051213">
    <property type="term" value="F:dioxygenase activity"/>
    <property type="evidence" value="ECO:0007669"/>
    <property type="project" value="UniProtKB-KW"/>
</dbReference>
<evidence type="ECO:0000313" key="1">
    <source>
        <dbReference type="EMBL" id="WAH40488.1"/>
    </source>
</evidence>
<reference evidence="1" key="1">
    <citation type="submission" date="2022-08" db="EMBL/GenBank/DDBJ databases">
        <title>Alicyclobacillus fastidiosus DSM 17978, complete genome.</title>
        <authorList>
            <person name="Wang Q."/>
            <person name="Cai R."/>
            <person name="Wang Z."/>
        </authorList>
    </citation>
    <scope>NUCLEOTIDE SEQUENCE</scope>
    <source>
        <strain evidence="1">DSM 17978</strain>
    </source>
</reference>
<organism evidence="1 2">
    <name type="scientific">Alicyclobacillus fastidiosus</name>
    <dbReference type="NCBI Taxonomy" id="392011"/>
    <lineage>
        <taxon>Bacteria</taxon>
        <taxon>Bacillati</taxon>
        <taxon>Bacillota</taxon>
        <taxon>Bacilli</taxon>
        <taxon>Bacillales</taxon>
        <taxon>Alicyclobacillaceae</taxon>
        <taxon>Alicyclobacillus</taxon>
    </lineage>
</organism>
<dbReference type="Proteomes" id="UP001164761">
    <property type="component" value="Chromosome"/>
</dbReference>
<keyword evidence="1" id="KW-0560">Oxidoreductase</keyword>
<gene>
    <name evidence="1" type="ORF">NZD89_19460</name>
</gene>
<dbReference type="SUPFAM" id="SSF51197">
    <property type="entry name" value="Clavaminate synthase-like"/>
    <property type="match status" value="1"/>
</dbReference>
<evidence type="ECO:0000313" key="2">
    <source>
        <dbReference type="Proteomes" id="UP001164761"/>
    </source>
</evidence>
<protein>
    <submittedName>
        <fullName evidence="1">Phytanoyl-CoA dioxygenase family protein</fullName>
    </submittedName>
</protein>
<proteinExistence type="predicted"/>
<dbReference type="Gene3D" id="2.60.120.620">
    <property type="entry name" value="q2cbj1_9rhob like domain"/>
    <property type="match status" value="1"/>
</dbReference>
<dbReference type="Pfam" id="PF05721">
    <property type="entry name" value="PhyH"/>
    <property type="match status" value="1"/>
</dbReference>
<name>A0ABY6ZD62_9BACL</name>
<keyword evidence="1" id="KW-0223">Dioxygenase</keyword>
<dbReference type="InterPro" id="IPR008775">
    <property type="entry name" value="Phytyl_CoA_dOase-like"/>
</dbReference>
<dbReference type="PANTHER" id="PTHR20883">
    <property type="entry name" value="PHYTANOYL-COA DIOXYGENASE DOMAIN CONTAINING 1"/>
    <property type="match status" value="1"/>
</dbReference>
<accession>A0ABY6ZD62</accession>
<dbReference type="PANTHER" id="PTHR20883:SF48">
    <property type="entry name" value="ECTOINE DIOXYGENASE"/>
    <property type="match status" value="1"/>
</dbReference>
<keyword evidence="2" id="KW-1185">Reference proteome</keyword>